<evidence type="ECO:0000256" key="4">
    <source>
        <dbReference type="ARBA" id="ARBA00038938"/>
    </source>
</evidence>
<dbReference type="SUPFAM" id="SSF53927">
    <property type="entry name" value="Cytidine deaminase-like"/>
    <property type="match status" value="1"/>
</dbReference>
<protein>
    <recommendedName>
        <fullName evidence="5">dCMP deaminase</fullName>
        <ecNumber evidence="4">3.5.4.12</ecNumber>
    </recommendedName>
    <alternativeName>
        <fullName evidence="5">dCMP deaminase</fullName>
    </alternativeName>
</protein>
<dbReference type="CDD" id="cd01286">
    <property type="entry name" value="deoxycytidylate_deaminase"/>
    <property type="match status" value="1"/>
</dbReference>
<dbReference type="GO" id="GO:0005737">
    <property type="term" value="C:cytoplasm"/>
    <property type="evidence" value="ECO:0007669"/>
    <property type="project" value="TreeGrafter"/>
</dbReference>
<evidence type="ECO:0000313" key="7">
    <source>
        <dbReference type="EMBL" id="CAG8463739.1"/>
    </source>
</evidence>
<dbReference type="InterPro" id="IPR015517">
    <property type="entry name" value="dCMP_deaminase-rel"/>
</dbReference>
<dbReference type="Gene3D" id="3.40.50.300">
    <property type="entry name" value="P-loop containing nucleotide triphosphate hydrolases"/>
    <property type="match status" value="1"/>
</dbReference>
<dbReference type="Gene3D" id="3.40.140.10">
    <property type="entry name" value="Cytidine Deaminase, domain 2"/>
    <property type="match status" value="1"/>
</dbReference>
<gene>
    <name evidence="7" type="ORF">ALEPTO_LOCUS1672</name>
</gene>
<dbReference type="Pfam" id="PF00383">
    <property type="entry name" value="dCMP_cyt_deam_1"/>
    <property type="match status" value="1"/>
</dbReference>
<keyword evidence="8" id="KW-1185">Reference proteome</keyword>
<evidence type="ECO:0000256" key="5">
    <source>
        <dbReference type="ARBA" id="ARBA00041763"/>
    </source>
</evidence>
<evidence type="ECO:0000256" key="2">
    <source>
        <dbReference type="ARBA" id="ARBA00022727"/>
    </source>
</evidence>
<evidence type="ECO:0000259" key="6">
    <source>
        <dbReference type="PROSITE" id="PS51747"/>
    </source>
</evidence>
<evidence type="ECO:0000256" key="3">
    <source>
        <dbReference type="ARBA" id="ARBA00022801"/>
    </source>
</evidence>
<dbReference type="GO" id="GO:0009165">
    <property type="term" value="P:nucleotide biosynthetic process"/>
    <property type="evidence" value="ECO:0007669"/>
    <property type="project" value="UniProtKB-KW"/>
</dbReference>
<dbReference type="InterPro" id="IPR002125">
    <property type="entry name" value="CMP_dCMP_dom"/>
</dbReference>
<accession>A0A9N8VWG6</accession>
<reference evidence="7" key="1">
    <citation type="submission" date="2021-06" db="EMBL/GenBank/DDBJ databases">
        <authorList>
            <person name="Kallberg Y."/>
            <person name="Tangrot J."/>
            <person name="Rosling A."/>
        </authorList>
    </citation>
    <scope>NUCLEOTIDE SEQUENCE</scope>
    <source>
        <strain evidence="7">FL130A</strain>
    </source>
</reference>
<dbReference type="PANTHER" id="PTHR11086:SF18">
    <property type="entry name" value="DEOXYCYTIDYLATE DEAMINASE"/>
    <property type="match status" value="1"/>
</dbReference>
<comment type="cofactor">
    <cofactor evidence="1">
        <name>Zn(2+)</name>
        <dbReference type="ChEBI" id="CHEBI:29105"/>
    </cofactor>
</comment>
<dbReference type="AlphaFoldDB" id="A0A9N8VWG6"/>
<dbReference type="InterPro" id="IPR016193">
    <property type="entry name" value="Cytidine_deaminase-like"/>
</dbReference>
<dbReference type="GO" id="GO:0004132">
    <property type="term" value="F:dCMP deaminase activity"/>
    <property type="evidence" value="ECO:0007669"/>
    <property type="project" value="UniProtKB-EC"/>
</dbReference>
<evidence type="ECO:0000313" key="8">
    <source>
        <dbReference type="Proteomes" id="UP000789508"/>
    </source>
</evidence>
<dbReference type="SUPFAM" id="SSF52540">
    <property type="entry name" value="P-loop containing nucleoside triphosphate hydrolases"/>
    <property type="match status" value="1"/>
</dbReference>
<dbReference type="InterPro" id="IPR027417">
    <property type="entry name" value="P-loop_NTPase"/>
</dbReference>
<feature type="domain" description="CMP/dCMP-type deaminase" evidence="6">
    <location>
        <begin position="196"/>
        <end position="323"/>
    </location>
</feature>
<sequence length="323" mass="36641">MFIGIIGPLCAGKHSVAKWLVSKGFVYLGLNQREHAGLETLLFDKDEDILNHVTEHWLQNFVTCDIESMRTLEIFNKRPFFMLIAVDSPMSLRYVRYVNRCRETNHNEPTIEEFMAQSDDELYKTAYSTAFNKNMQETTIHTNLNNHSRLQYLETPIINLMQMADLNVVNSYDSLTSLYSCLHKLDIVNAERLRPSWDTYFMRMSDLAASRSNCMKRKVGCILVKDSRVVATGYNGTPRGLKNCNEGGCRRCNDAVPCGVGLDVCLCLHAEENALLEAGRGRVANGFGVKEVVYNLSYGMDDETAEIFEEAGVKLRQHSANNH</sequence>
<organism evidence="7 8">
    <name type="scientific">Ambispora leptoticha</name>
    <dbReference type="NCBI Taxonomy" id="144679"/>
    <lineage>
        <taxon>Eukaryota</taxon>
        <taxon>Fungi</taxon>
        <taxon>Fungi incertae sedis</taxon>
        <taxon>Mucoromycota</taxon>
        <taxon>Glomeromycotina</taxon>
        <taxon>Glomeromycetes</taxon>
        <taxon>Archaeosporales</taxon>
        <taxon>Ambisporaceae</taxon>
        <taxon>Ambispora</taxon>
    </lineage>
</organism>
<keyword evidence="2" id="KW-0545">Nucleotide biosynthesis</keyword>
<proteinExistence type="predicted"/>
<evidence type="ECO:0000256" key="1">
    <source>
        <dbReference type="ARBA" id="ARBA00001947"/>
    </source>
</evidence>
<dbReference type="OrthoDB" id="10063137at2759"/>
<dbReference type="Proteomes" id="UP000789508">
    <property type="component" value="Unassembled WGS sequence"/>
</dbReference>
<dbReference type="EC" id="3.5.4.12" evidence="4"/>
<dbReference type="PROSITE" id="PS51747">
    <property type="entry name" value="CYT_DCMP_DEAMINASES_2"/>
    <property type="match status" value="1"/>
</dbReference>
<dbReference type="EMBL" id="CAJVPS010000198">
    <property type="protein sequence ID" value="CAG8463739.1"/>
    <property type="molecule type" value="Genomic_DNA"/>
</dbReference>
<dbReference type="InterPro" id="IPR035105">
    <property type="entry name" value="Deoxycytidylate_deaminase_dom"/>
</dbReference>
<comment type="caution">
    <text evidence="7">The sequence shown here is derived from an EMBL/GenBank/DDBJ whole genome shotgun (WGS) entry which is preliminary data.</text>
</comment>
<name>A0A9N8VWG6_9GLOM</name>
<dbReference type="PANTHER" id="PTHR11086">
    <property type="entry name" value="DEOXYCYTIDYLATE DEAMINASE-RELATED"/>
    <property type="match status" value="1"/>
</dbReference>
<keyword evidence="3" id="KW-0378">Hydrolase</keyword>